<dbReference type="RefSeq" id="WP_397614328.1">
    <property type="nucleotide sequence ID" value="NZ_JBIRRB010000011.1"/>
</dbReference>
<protein>
    <submittedName>
        <fullName evidence="1">Uncharacterized protein</fullName>
    </submittedName>
</protein>
<sequence length="94" mass="10151">MSRRFPTPLEEARRRADLIDARNAQWPSVVELEAGEAEVRAMVVDDYVAALGRGDRVASGAAMAEAVTFDLLNPGRESLREELAAAGRRAGRAA</sequence>
<proteinExistence type="predicted"/>
<dbReference type="EMBL" id="JBIRRB010000011">
    <property type="protein sequence ID" value="MFI0914336.1"/>
    <property type="molecule type" value="Genomic_DNA"/>
</dbReference>
<gene>
    <name evidence="1" type="ORF">ACH4TF_28350</name>
</gene>
<organism evidence="1 2">
    <name type="scientific">Streptomyces abikoensis</name>
    <dbReference type="NCBI Taxonomy" id="97398"/>
    <lineage>
        <taxon>Bacteria</taxon>
        <taxon>Bacillati</taxon>
        <taxon>Actinomycetota</taxon>
        <taxon>Actinomycetes</taxon>
        <taxon>Kitasatosporales</taxon>
        <taxon>Streptomycetaceae</taxon>
        <taxon>Streptomyces</taxon>
    </lineage>
</organism>
<accession>A0ABW7TCI7</accession>
<comment type="caution">
    <text evidence="1">The sequence shown here is derived from an EMBL/GenBank/DDBJ whole genome shotgun (WGS) entry which is preliminary data.</text>
</comment>
<keyword evidence="2" id="KW-1185">Reference proteome</keyword>
<evidence type="ECO:0000313" key="2">
    <source>
        <dbReference type="Proteomes" id="UP001611162"/>
    </source>
</evidence>
<reference evidence="1 2" key="1">
    <citation type="submission" date="2024-10" db="EMBL/GenBank/DDBJ databases">
        <title>The Natural Products Discovery Center: Release of the First 8490 Sequenced Strains for Exploring Actinobacteria Biosynthetic Diversity.</title>
        <authorList>
            <person name="Kalkreuter E."/>
            <person name="Kautsar S.A."/>
            <person name="Yang D."/>
            <person name="Bader C.D."/>
            <person name="Teijaro C.N."/>
            <person name="Fluegel L."/>
            <person name="Davis C.M."/>
            <person name="Simpson J.R."/>
            <person name="Lauterbach L."/>
            <person name="Steele A.D."/>
            <person name="Gui C."/>
            <person name="Meng S."/>
            <person name="Li G."/>
            <person name="Viehrig K."/>
            <person name="Ye F."/>
            <person name="Su P."/>
            <person name="Kiefer A.F."/>
            <person name="Nichols A."/>
            <person name="Cepeda A.J."/>
            <person name="Yan W."/>
            <person name="Fan B."/>
            <person name="Jiang Y."/>
            <person name="Adhikari A."/>
            <person name="Zheng C.-J."/>
            <person name="Schuster L."/>
            <person name="Cowan T.M."/>
            <person name="Smanski M.J."/>
            <person name="Chevrette M.G."/>
            <person name="De Carvalho L.P.S."/>
            <person name="Shen B."/>
        </authorList>
    </citation>
    <scope>NUCLEOTIDE SEQUENCE [LARGE SCALE GENOMIC DNA]</scope>
    <source>
        <strain evidence="1 2">NPDC020979</strain>
    </source>
</reference>
<name>A0ABW7TCI7_9ACTN</name>
<dbReference type="Proteomes" id="UP001611162">
    <property type="component" value="Unassembled WGS sequence"/>
</dbReference>
<evidence type="ECO:0000313" key="1">
    <source>
        <dbReference type="EMBL" id="MFI0914336.1"/>
    </source>
</evidence>